<evidence type="ECO:0000256" key="6">
    <source>
        <dbReference type="ARBA" id="ARBA00023239"/>
    </source>
</evidence>
<feature type="chain" id="PRO_5029039379" description="Carbonic anhydrase" evidence="8">
    <location>
        <begin position="25"/>
        <end position="312"/>
    </location>
</feature>
<organism evidence="10 11">
    <name type="scientific">Panagrellus redivivus</name>
    <name type="common">Microworm</name>
    <dbReference type="NCBI Taxonomy" id="6233"/>
    <lineage>
        <taxon>Eukaryota</taxon>
        <taxon>Metazoa</taxon>
        <taxon>Ecdysozoa</taxon>
        <taxon>Nematoda</taxon>
        <taxon>Chromadorea</taxon>
        <taxon>Rhabditida</taxon>
        <taxon>Tylenchina</taxon>
        <taxon>Panagrolaimomorpha</taxon>
        <taxon>Panagrolaimoidea</taxon>
        <taxon>Panagrolaimidae</taxon>
        <taxon>Panagrellus</taxon>
    </lineage>
</organism>
<dbReference type="InterPro" id="IPR036398">
    <property type="entry name" value="CA_dom_sf"/>
</dbReference>
<comment type="cofactor">
    <cofactor evidence="1 8">
        <name>Zn(2+)</name>
        <dbReference type="ChEBI" id="CHEBI:29105"/>
    </cofactor>
</comment>
<feature type="signal peptide" evidence="8">
    <location>
        <begin position="1"/>
        <end position="24"/>
    </location>
</feature>
<dbReference type="SMART" id="SM01057">
    <property type="entry name" value="Carb_anhydrase"/>
    <property type="match status" value="1"/>
</dbReference>
<dbReference type="SUPFAM" id="SSF51069">
    <property type="entry name" value="Carbonic anhydrase"/>
    <property type="match status" value="1"/>
</dbReference>
<reference evidence="10" key="1">
    <citation type="journal article" date="2013" name="Genetics">
        <title>The draft genome and transcriptome of Panagrellus redivivus are shaped by the harsh demands of a free-living lifestyle.</title>
        <authorList>
            <person name="Srinivasan J."/>
            <person name="Dillman A.R."/>
            <person name="Macchietto M.G."/>
            <person name="Heikkinen L."/>
            <person name="Lakso M."/>
            <person name="Fracchia K.M."/>
            <person name="Antoshechkin I."/>
            <person name="Mortazavi A."/>
            <person name="Wong G."/>
            <person name="Sternberg P.W."/>
        </authorList>
    </citation>
    <scope>NUCLEOTIDE SEQUENCE [LARGE SCALE GENOMIC DNA]</scope>
    <source>
        <strain evidence="10">MT8872</strain>
    </source>
</reference>
<evidence type="ECO:0000256" key="5">
    <source>
        <dbReference type="ARBA" id="ARBA00022833"/>
    </source>
</evidence>
<keyword evidence="4 8" id="KW-0479">Metal-binding</keyword>
<keyword evidence="6 8" id="KW-0456">Lyase</keyword>
<sequence>MEIRMRYMVHLISLLVALTTAVMADASWGYNADNGPATWPGVCQTGFRQSPIDFNLGSVEISHYNKLHFVHYHNAGSVNVTNNGHSVTVSGFETWGPNQPYIYSGGLAHKYKLVQFHAHWSQDYLTGSEHTVGGLHYPAEVHFVHIRDGYTVATAANLSDGIAVVGVFLNLGTPNVGISMLKAALSDVVSVGPVTKVDGFRPKTLLPQNTESFYRYEGSLTTPGCNEAVIWTVLTDPVTVTEDQLNLFRNLKDHHDNMLATNYRPTQPLNGRQITFRPSNFDRIELCGSAPTLRGSISAFIATIASIWLPNM</sequence>
<comment type="catalytic activity">
    <reaction evidence="7 8">
        <text>hydrogencarbonate + H(+) = CO2 + H2O</text>
        <dbReference type="Rhea" id="RHEA:10748"/>
        <dbReference type="ChEBI" id="CHEBI:15377"/>
        <dbReference type="ChEBI" id="CHEBI:15378"/>
        <dbReference type="ChEBI" id="CHEBI:16526"/>
        <dbReference type="ChEBI" id="CHEBI:17544"/>
        <dbReference type="EC" id="4.2.1.1"/>
    </reaction>
</comment>
<feature type="domain" description="Alpha-carbonic anhydrase" evidence="9">
    <location>
        <begin position="26"/>
        <end position="278"/>
    </location>
</feature>
<evidence type="ECO:0000259" key="9">
    <source>
        <dbReference type="PROSITE" id="PS51144"/>
    </source>
</evidence>
<keyword evidence="8" id="KW-0732">Signal</keyword>
<comment type="similarity">
    <text evidence="2 8">Belongs to the alpha-carbonic anhydrase family.</text>
</comment>
<reference evidence="11" key="2">
    <citation type="submission" date="2020-10" db="UniProtKB">
        <authorList>
            <consortium name="WormBaseParasite"/>
        </authorList>
    </citation>
    <scope>IDENTIFICATION</scope>
</reference>
<evidence type="ECO:0000313" key="10">
    <source>
        <dbReference type="Proteomes" id="UP000492821"/>
    </source>
</evidence>
<dbReference type="Pfam" id="PF00194">
    <property type="entry name" value="Carb_anhydrase"/>
    <property type="match status" value="1"/>
</dbReference>
<keyword evidence="10" id="KW-1185">Reference proteome</keyword>
<dbReference type="WBParaSite" id="Pan_g12270.t1">
    <property type="protein sequence ID" value="Pan_g12270.t1"/>
    <property type="gene ID" value="Pan_g12270"/>
</dbReference>
<dbReference type="PANTHER" id="PTHR18952">
    <property type="entry name" value="CARBONIC ANHYDRASE"/>
    <property type="match status" value="1"/>
</dbReference>
<evidence type="ECO:0000256" key="2">
    <source>
        <dbReference type="ARBA" id="ARBA00010718"/>
    </source>
</evidence>
<dbReference type="Proteomes" id="UP000492821">
    <property type="component" value="Unassembled WGS sequence"/>
</dbReference>
<dbReference type="EC" id="4.2.1.1" evidence="3 8"/>
<proteinExistence type="inferred from homology"/>
<dbReference type="PROSITE" id="PS51144">
    <property type="entry name" value="ALPHA_CA_2"/>
    <property type="match status" value="1"/>
</dbReference>
<evidence type="ECO:0000256" key="3">
    <source>
        <dbReference type="ARBA" id="ARBA00012925"/>
    </source>
</evidence>
<dbReference type="InterPro" id="IPR001148">
    <property type="entry name" value="CA_dom"/>
</dbReference>
<dbReference type="CDD" id="cd00326">
    <property type="entry name" value="alpha_CA"/>
    <property type="match status" value="1"/>
</dbReference>
<evidence type="ECO:0000256" key="7">
    <source>
        <dbReference type="ARBA" id="ARBA00048348"/>
    </source>
</evidence>
<evidence type="ECO:0000256" key="8">
    <source>
        <dbReference type="RuleBase" id="RU367011"/>
    </source>
</evidence>
<dbReference type="GO" id="GO:0004089">
    <property type="term" value="F:carbonate dehydratase activity"/>
    <property type="evidence" value="ECO:0007669"/>
    <property type="project" value="UniProtKB-UniRule"/>
</dbReference>
<dbReference type="PROSITE" id="PS00162">
    <property type="entry name" value="ALPHA_CA_1"/>
    <property type="match status" value="1"/>
</dbReference>
<dbReference type="InterPro" id="IPR018338">
    <property type="entry name" value="Carbonic_anhydrase_a-class_CS"/>
</dbReference>
<dbReference type="InterPro" id="IPR023561">
    <property type="entry name" value="Carbonic_anhydrase_a-class"/>
</dbReference>
<keyword evidence="5 8" id="KW-0862">Zinc</keyword>
<dbReference type="AlphaFoldDB" id="A0A7E4USR0"/>
<dbReference type="GO" id="GO:0008270">
    <property type="term" value="F:zinc ion binding"/>
    <property type="evidence" value="ECO:0007669"/>
    <property type="project" value="UniProtKB-UniRule"/>
</dbReference>
<dbReference type="GO" id="GO:0005737">
    <property type="term" value="C:cytoplasm"/>
    <property type="evidence" value="ECO:0007669"/>
    <property type="project" value="TreeGrafter"/>
</dbReference>
<protein>
    <recommendedName>
        <fullName evidence="3 8">Carbonic anhydrase</fullName>
        <ecNumber evidence="3 8">4.2.1.1</ecNumber>
    </recommendedName>
</protein>
<accession>A0A7E4USR0</accession>
<dbReference type="PANTHER" id="PTHR18952:SF141">
    <property type="entry name" value="CARBONIC ANHYDRASE"/>
    <property type="match status" value="1"/>
</dbReference>
<evidence type="ECO:0000256" key="1">
    <source>
        <dbReference type="ARBA" id="ARBA00001947"/>
    </source>
</evidence>
<evidence type="ECO:0000313" key="11">
    <source>
        <dbReference type="WBParaSite" id="Pan_g12270.t1"/>
    </source>
</evidence>
<comment type="function">
    <text evidence="8">Reversible hydration of carbon dioxide.</text>
</comment>
<dbReference type="Gene3D" id="3.10.200.10">
    <property type="entry name" value="Alpha carbonic anhydrase"/>
    <property type="match status" value="1"/>
</dbReference>
<name>A0A7E4USR0_PANRE</name>
<evidence type="ECO:0000256" key="4">
    <source>
        <dbReference type="ARBA" id="ARBA00022723"/>
    </source>
</evidence>